<dbReference type="Proteomes" id="UP000265882">
    <property type="component" value="Unassembled WGS sequence"/>
</dbReference>
<proteinExistence type="predicted"/>
<evidence type="ECO:0000259" key="2">
    <source>
        <dbReference type="Pfam" id="PF05239"/>
    </source>
</evidence>
<feature type="domain" description="PRC-barrel" evidence="2">
    <location>
        <begin position="183"/>
        <end position="257"/>
    </location>
</feature>
<comment type="caution">
    <text evidence="3">The sequence shown here is derived from an EMBL/GenBank/DDBJ whole genome shotgun (WGS) entry which is preliminary data.</text>
</comment>
<evidence type="ECO:0000313" key="4">
    <source>
        <dbReference type="Proteomes" id="UP000265882"/>
    </source>
</evidence>
<dbReference type="Pfam" id="PF05239">
    <property type="entry name" value="PRC"/>
    <property type="match status" value="3"/>
</dbReference>
<accession>A0A3A4NEM3</accession>
<evidence type="ECO:0000256" key="1">
    <source>
        <dbReference type="SAM" id="SignalP"/>
    </source>
</evidence>
<name>A0A3A4NEM3_ABYX5</name>
<reference evidence="3 4" key="1">
    <citation type="journal article" date="2017" name="ISME J.">
        <title>Energy and carbon metabolisms in a deep terrestrial subsurface fluid microbial community.</title>
        <authorList>
            <person name="Momper L."/>
            <person name="Jungbluth S.P."/>
            <person name="Lee M.D."/>
            <person name="Amend J.P."/>
        </authorList>
    </citation>
    <scope>NUCLEOTIDE SEQUENCE [LARGE SCALE GENOMIC DNA]</scope>
    <source>
        <strain evidence="3">SURF_5</strain>
    </source>
</reference>
<protein>
    <submittedName>
        <fullName evidence="3">PRC-barrel domain containing protein</fullName>
    </submittedName>
</protein>
<evidence type="ECO:0000313" key="3">
    <source>
        <dbReference type="EMBL" id="RJP17812.1"/>
    </source>
</evidence>
<dbReference type="PANTHER" id="PTHR36505">
    <property type="entry name" value="BLR1072 PROTEIN"/>
    <property type="match status" value="1"/>
</dbReference>
<dbReference type="EMBL" id="QZKU01000110">
    <property type="protein sequence ID" value="RJP17812.1"/>
    <property type="molecule type" value="Genomic_DNA"/>
</dbReference>
<gene>
    <name evidence="3" type="ORF">C4520_15695</name>
</gene>
<keyword evidence="1" id="KW-0732">Signal</keyword>
<feature type="domain" description="PRC-barrel" evidence="2">
    <location>
        <begin position="42"/>
        <end position="107"/>
    </location>
</feature>
<dbReference type="InterPro" id="IPR027275">
    <property type="entry name" value="PRC-brl_dom"/>
</dbReference>
<dbReference type="InterPro" id="IPR011033">
    <property type="entry name" value="PRC_barrel-like_sf"/>
</dbReference>
<dbReference type="SUPFAM" id="SSF50346">
    <property type="entry name" value="PRC-barrel domain"/>
    <property type="match status" value="3"/>
</dbReference>
<feature type="domain" description="PRC-barrel" evidence="2">
    <location>
        <begin position="327"/>
        <end position="385"/>
    </location>
</feature>
<feature type="chain" id="PRO_5017459235" evidence="1">
    <location>
        <begin position="25"/>
        <end position="464"/>
    </location>
</feature>
<dbReference type="PANTHER" id="PTHR36505:SF1">
    <property type="entry name" value="BLR1072 PROTEIN"/>
    <property type="match status" value="1"/>
</dbReference>
<dbReference type="Gene3D" id="2.30.30.240">
    <property type="entry name" value="PRC-barrel domain"/>
    <property type="match status" value="3"/>
</dbReference>
<dbReference type="AlphaFoldDB" id="A0A3A4NEM3"/>
<feature type="signal peptide" evidence="1">
    <location>
        <begin position="1"/>
        <end position="24"/>
    </location>
</feature>
<sequence>MKMLGLLVAMAFAVSTLFTAQTFAGDMYSSGKMHGAAKMHSFYKADEIIGKNVLSKDGETLGEVENLIIGRNGDVKFLLISSGGVFDIGEKVVAVPWSTVQTPVTDTLMLSLGSSTVRNAPAFAEGEFTADLEREVNAYYEEEGAKSGSTEFEHQGEFEGKSKYEHKSKMMHEKGAMSKEFHGAFRGSELLDKPVLTKEGERVGQLQNIIIGANGEAKYALIASGGFLGFGSELIAVPWSMIAPSTEEDALTLSASAEKLRNAPSFDEQSYGPEWEREIHTYYGTDEGMEYKSRDFEKTGKMEKGRFGEDAGMKGSASFEGAEYGIFKSGDLMKKTVLDQQGREVGTVHDFVISKDGKIKYLILSFADERGEFVAVPWQVVKVGPEKDMLSLNVTHQKLMNAPRFVEADWQNLDDPAWNRRIHSYYGLDAEGKNFMHKDKMHEGMKDKGMMYNKGKMDDRKSGY</sequence>
<organism evidence="3 4">
    <name type="scientific">Abyssobacteria bacterium (strain SURF_5)</name>
    <dbReference type="NCBI Taxonomy" id="2093360"/>
    <lineage>
        <taxon>Bacteria</taxon>
        <taxon>Pseudomonadati</taxon>
        <taxon>Candidatus Hydrogenedentota</taxon>
        <taxon>Candidatus Abyssobacteria</taxon>
    </lineage>
</organism>